<accession>A0A146FFQ6</accession>
<dbReference type="Pfam" id="PF05368">
    <property type="entry name" value="NmrA"/>
    <property type="match status" value="1"/>
</dbReference>
<evidence type="ECO:0000313" key="4">
    <source>
        <dbReference type="EMBL" id="GAT24840.1"/>
    </source>
</evidence>
<dbReference type="CDD" id="cd05251">
    <property type="entry name" value="NmrA_like_SDR_a"/>
    <property type="match status" value="1"/>
</dbReference>
<comment type="caution">
    <text evidence="4">The sequence shown here is derived from an EMBL/GenBank/DDBJ whole genome shotgun (WGS) entry which is preliminary data.</text>
</comment>
<dbReference type="EMBL" id="BCWF01000018">
    <property type="protein sequence ID" value="GAT24840.1"/>
    <property type="molecule type" value="Genomic_DNA"/>
</dbReference>
<proteinExistence type="inferred from homology"/>
<evidence type="ECO:0000256" key="2">
    <source>
        <dbReference type="ARBA" id="ARBA00022857"/>
    </source>
</evidence>
<reference evidence="4 5" key="1">
    <citation type="journal article" date="2016" name="DNA Res.">
        <title>Genome sequence of Aspergillus luchuensis NBRC 4314.</title>
        <authorList>
            <person name="Yamada O."/>
            <person name="Machida M."/>
            <person name="Hosoyama A."/>
            <person name="Goto M."/>
            <person name="Takahashi T."/>
            <person name="Futagami T."/>
            <person name="Yamagata Y."/>
            <person name="Takeuchi M."/>
            <person name="Kobayashi T."/>
            <person name="Koike H."/>
            <person name="Abe K."/>
            <person name="Asai K."/>
            <person name="Arita M."/>
            <person name="Fujita N."/>
            <person name="Fukuda K."/>
            <person name="Higa K."/>
            <person name="Horikawa H."/>
            <person name="Ishikawa T."/>
            <person name="Jinno K."/>
            <person name="Kato Y."/>
            <person name="Kirimura K."/>
            <person name="Mizutani O."/>
            <person name="Nakasone K."/>
            <person name="Sano M."/>
            <person name="Shiraishi Y."/>
            <person name="Tsukahara M."/>
            <person name="Gomi K."/>
        </authorList>
    </citation>
    <scope>NUCLEOTIDE SEQUENCE [LARGE SCALE GENOMIC DNA]</scope>
    <source>
        <strain evidence="4 5">RIB 2604</strain>
    </source>
</reference>
<dbReference type="InterPro" id="IPR008030">
    <property type="entry name" value="NmrA-like"/>
</dbReference>
<evidence type="ECO:0000259" key="3">
    <source>
        <dbReference type="Pfam" id="PF05368"/>
    </source>
</evidence>
<dbReference type="PANTHER" id="PTHR42748:SF28">
    <property type="entry name" value="NMRA-LIKE DOMAIN-CONTAINING PROTEIN"/>
    <property type="match status" value="1"/>
</dbReference>
<keyword evidence="2" id="KW-0521">NADP</keyword>
<dbReference type="AlphaFoldDB" id="A0A146FFQ6"/>
<dbReference type="SUPFAM" id="SSF51735">
    <property type="entry name" value="NAD(P)-binding Rossmann-fold domains"/>
    <property type="match status" value="1"/>
</dbReference>
<protein>
    <submittedName>
        <fullName evidence="4">Hscarg dehydrogenase</fullName>
    </submittedName>
</protein>
<dbReference type="InterPro" id="IPR036291">
    <property type="entry name" value="NAD(P)-bd_dom_sf"/>
</dbReference>
<dbReference type="Gene3D" id="3.90.25.10">
    <property type="entry name" value="UDP-galactose 4-epimerase, domain 1"/>
    <property type="match status" value="1"/>
</dbReference>
<dbReference type="Proteomes" id="UP000075230">
    <property type="component" value="Unassembled WGS sequence"/>
</dbReference>
<reference evidence="5" key="2">
    <citation type="submission" date="2016-02" db="EMBL/GenBank/DDBJ databases">
        <title>Genome sequencing of Aspergillus luchuensis NBRC 4314.</title>
        <authorList>
            <person name="Yamada O."/>
        </authorList>
    </citation>
    <scope>NUCLEOTIDE SEQUENCE [LARGE SCALE GENOMIC DNA]</scope>
    <source>
        <strain evidence="5">RIB 2604</strain>
    </source>
</reference>
<gene>
    <name evidence="4" type="ORF">RIB2604_01806720</name>
</gene>
<name>A0A146FFQ6_ASPKA</name>
<dbReference type="Gene3D" id="3.40.50.720">
    <property type="entry name" value="NAD(P)-binding Rossmann-like Domain"/>
    <property type="match status" value="1"/>
</dbReference>
<evidence type="ECO:0000313" key="5">
    <source>
        <dbReference type="Proteomes" id="UP000075230"/>
    </source>
</evidence>
<dbReference type="GO" id="GO:0005634">
    <property type="term" value="C:nucleus"/>
    <property type="evidence" value="ECO:0007669"/>
    <property type="project" value="TreeGrafter"/>
</dbReference>
<dbReference type="PANTHER" id="PTHR42748">
    <property type="entry name" value="NITROGEN METABOLITE REPRESSION PROTEIN NMRA FAMILY MEMBER"/>
    <property type="match status" value="1"/>
</dbReference>
<organism evidence="4 5">
    <name type="scientific">Aspergillus kawachii</name>
    <name type="common">White koji mold</name>
    <name type="synonym">Aspergillus awamori var. kawachi</name>
    <dbReference type="NCBI Taxonomy" id="1069201"/>
    <lineage>
        <taxon>Eukaryota</taxon>
        <taxon>Fungi</taxon>
        <taxon>Dikarya</taxon>
        <taxon>Ascomycota</taxon>
        <taxon>Pezizomycotina</taxon>
        <taxon>Eurotiomycetes</taxon>
        <taxon>Eurotiomycetidae</taxon>
        <taxon>Eurotiales</taxon>
        <taxon>Aspergillaceae</taxon>
        <taxon>Aspergillus</taxon>
        <taxon>Aspergillus subgen. Circumdati</taxon>
    </lineage>
</organism>
<dbReference type="VEuPathDB" id="FungiDB:ASPFODRAFT_85161"/>
<sequence length="340" mass="37223">MSEDKKLLVVFGATGIQGGSVVRAILADPAASKQFNIRAVTRNPSKQSAKTLAQQGVELMKADLEDKDSLRLAIKDAYAVFAVTNFWETFDAAAETRQGMNVADIAKELDVKHLIWSSLPGISRITNDKLTGVVHFDSKAPVDDYIRQLSIPHTIVTLAIYATFFFEILTPLPTTPPSYVLAFPKPTSPQTKVPIIDPTADLGKFVNGILLHPGKTLGQSFNVAGRVYTFEEIVGVANGMGIDIDFQPVDKETFKAGMVTKGFPDVVCEGVSQAAQYIQEYGYFGGAGFEESHKASFVGTLDYTGRYSEKQRGFLAVEESKSDYLGICATIWQQHIEFFD</sequence>
<evidence type="ECO:0000256" key="1">
    <source>
        <dbReference type="ARBA" id="ARBA00006328"/>
    </source>
</evidence>
<feature type="domain" description="NmrA-like" evidence="3">
    <location>
        <begin position="5"/>
        <end position="292"/>
    </location>
</feature>
<dbReference type="InterPro" id="IPR051164">
    <property type="entry name" value="NmrA-like_oxidored"/>
</dbReference>
<comment type="similarity">
    <text evidence="1">Belongs to the NmrA-type oxidoreductase family.</text>
</comment>